<dbReference type="GO" id="GO:0008483">
    <property type="term" value="F:transaminase activity"/>
    <property type="evidence" value="ECO:0007669"/>
    <property type="project" value="UniProtKB-KW"/>
</dbReference>
<comment type="caution">
    <text evidence="5">The sequence shown here is derived from an EMBL/GenBank/DDBJ whole genome shotgun (WGS) entry which is preliminary data.</text>
</comment>
<dbReference type="Gene3D" id="3.90.1150.10">
    <property type="entry name" value="Aspartate Aminotransferase, domain 1"/>
    <property type="match status" value="1"/>
</dbReference>
<dbReference type="Gene3D" id="3.40.640.10">
    <property type="entry name" value="Type I PLP-dependent aspartate aminotransferase-like (Major domain)"/>
    <property type="match status" value="1"/>
</dbReference>
<dbReference type="Proteomes" id="UP001199355">
    <property type="component" value="Unassembled WGS sequence"/>
</dbReference>
<dbReference type="RefSeq" id="WP_308728446.1">
    <property type="nucleotide sequence ID" value="NZ_JAJEQF010000025.1"/>
</dbReference>
<proteinExistence type="inferred from homology"/>
<dbReference type="InterPro" id="IPR015424">
    <property type="entry name" value="PyrdxlP-dep_Trfase"/>
</dbReference>
<dbReference type="PANTHER" id="PTHR48097:SF5">
    <property type="entry name" value="LOW SPECIFICITY L-THREONINE ALDOLASE"/>
    <property type="match status" value="1"/>
</dbReference>
<dbReference type="GO" id="GO:0006520">
    <property type="term" value="P:amino acid metabolic process"/>
    <property type="evidence" value="ECO:0007669"/>
    <property type="project" value="InterPro"/>
</dbReference>
<comment type="cofactor">
    <cofactor evidence="1">
        <name>pyridoxal 5'-phosphate</name>
        <dbReference type="ChEBI" id="CHEBI:597326"/>
    </cofactor>
</comment>
<reference evidence="5 6" key="1">
    <citation type="submission" date="2021-10" db="EMBL/GenBank/DDBJ databases">
        <title>Anaerobic single-cell dispensing facilitates the cultivation of human gut bacteria.</title>
        <authorList>
            <person name="Afrizal A."/>
        </authorList>
    </citation>
    <scope>NUCLEOTIDE SEQUENCE [LARGE SCALE GENOMIC DNA]</scope>
    <source>
        <strain evidence="5 6">CLA-AA-H244</strain>
    </source>
</reference>
<keyword evidence="6" id="KW-1185">Reference proteome</keyword>
<dbReference type="EMBL" id="JAJEQF010000025">
    <property type="protein sequence ID" value="MCC2168018.1"/>
    <property type="molecule type" value="Genomic_DNA"/>
</dbReference>
<evidence type="ECO:0000313" key="5">
    <source>
        <dbReference type="EMBL" id="MCC2168018.1"/>
    </source>
</evidence>
<organism evidence="5 6">
    <name type="scientific">Gallintestinimicrobium propionicum</name>
    <dbReference type="NCBI Taxonomy" id="2981770"/>
    <lineage>
        <taxon>Bacteria</taxon>
        <taxon>Bacillati</taxon>
        <taxon>Bacillota</taxon>
        <taxon>Clostridia</taxon>
        <taxon>Lachnospirales</taxon>
        <taxon>Lachnospiraceae</taxon>
        <taxon>Gallintestinimicrobium</taxon>
    </lineage>
</organism>
<keyword evidence="5" id="KW-0032">Aminotransferase</keyword>
<accession>A0AAE3DNU1</accession>
<dbReference type="GO" id="GO:0016829">
    <property type="term" value="F:lyase activity"/>
    <property type="evidence" value="ECO:0007669"/>
    <property type="project" value="InterPro"/>
</dbReference>
<evidence type="ECO:0000256" key="1">
    <source>
        <dbReference type="ARBA" id="ARBA00001933"/>
    </source>
</evidence>
<dbReference type="Pfam" id="PF01212">
    <property type="entry name" value="Beta_elim_lyase"/>
    <property type="match status" value="1"/>
</dbReference>
<dbReference type="InterPro" id="IPR001597">
    <property type="entry name" value="ArAA_b-elim_lyase/Thr_aldolase"/>
</dbReference>
<feature type="domain" description="Aromatic amino acid beta-eliminating lyase/threonine aldolase" evidence="4">
    <location>
        <begin position="12"/>
        <end position="294"/>
    </location>
</feature>
<dbReference type="SUPFAM" id="SSF53383">
    <property type="entry name" value="PLP-dependent transferases"/>
    <property type="match status" value="1"/>
</dbReference>
<evidence type="ECO:0000313" key="6">
    <source>
        <dbReference type="Proteomes" id="UP001199355"/>
    </source>
</evidence>
<evidence type="ECO:0000256" key="3">
    <source>
        <dbReference type="ARBA" id="ARBA00022898"/>
    </source>
</evidence>
<name>A0AAE3DNU1_9FIRM</name>
<sequence length="345" mass="38122">MLYFDCDYMEGAHPAILQRLMETNMEHTYGYGKDAYCESAKAKIRTACQCPEAEIYFLVGGTQTNATVIRGFLKPFEGVIAADTGHIGVHEAGAIESGGHKVLTIPHKNGKLEAAAVKHYLERFYQDGSCTHMVQPGMVYISHPTEYGTLYTKEELKALRKVCEEYQLPLFLDGARLGYGLCAPGTDVTLADLAKLCDVFYIGGTKVGALFGEAVVFPKKNTVPGFFTLMKQQGAVLAKGRLLGIQFDTLFTENLYLKISSHAIEMAMRIKELLTEHGCPLYINSPTNQQFVVLNAAQREALKDRVSCETWEELENGAAAVRFASSWATKPEDVEELGRILKTLP</sequence>
<gene>
    <name evidence="5" type="ORF">LKD45_09980</name>
</gene>
<dbReference type="AlphaFoldDB" id="A0AAE3DNU1"/>
<dbReference type="InterPro" id="IPR015421">
    <property type="entry name" value="PyrdxlP-dep_Trfase_major"/>
</dbReference>
<dbReference type="PANTHER" id="PTHR48097">
    <property type="entry name" value="L-THREONINE ALDOLASE-RELATED"/>
    <property type="match status" value="1"/>
</dbReference>
<keyword evidence="5" id="KW-0808">Transferase</keyword>
<evidence type="ECO:0000256" key="2">
    <source>
        <dbReference type="ARBA" id="ARBA00006966"/>
    </source>
</evidence>
<dbReference type="InterPro" id="IPR015422">
    <property type="entry name" value="PyrdxlP-dep_Trfase_small"/>
</dbReference>
<evidence type="ECO:0000259" key="4">
    <source>
        <dbReference type="Pfam" id="PF01212"/>
    </source>
</evidence>
<keyword evidence="3" id="KW-0663">Pyridoxal phosphate</keyword>
<comment type="similarity">
    <text evidence="2">Belongs to the threonine aldolase family.</text>
</comment>
<protein>
    <submittedName>
        <fullName evidence="5">Aminotransferase class I/II-fold pyridoxal phosphate-dependent enzyme</fullName>
    </submittedName>
</protein>